<dbReference type="GO" id="GO:0016579">
    <property type="term" value="P:protein deubiquitination"/>
    <property type="evidence" value="ECO:0007669"/>
    <property type="project" value="InterPro"/>
</dbReference>
<dbReference type="InterPro" id="IPR038765">
    <property type="entry name" value="Papain-like_cys_pep_sf"/>
</dbReference>
<name>A0A3M7PJK3_BRAPC</name>
<dbReference type="EMBL" id="REGN01010340">
    <property type="protein sequence ID" value="RMZ99252.1"/>
    <property type="molecule type" value="Genomic_DNA"/>
</dbReference>
<dbReference type="AlphaFoldDB" id="A0A3M7PJK3"/>
<dbReference type="Proteomes" id="UP000276133">
    <property type="component" value="Unassembled WGS sequence"/>
</dbReference>
<dbReference type="Pfam" id="PF00443">
    <property type="entry name" value="UCH"/>
    <property type="match status" value="1"/>
</dbReference>
<dbReference type="SUPFAM" id="SSF54001">
    <property type="entry name" value="Cysteine proteinases"/>
    <property type="match status" value="1"/>
</dbReference>
<organism evidence="2 3">
    <name type="scientific">Brachionus plicatilis</name>
    <name type="common">Marine rotifer</name>
    <name type="synonym">Brachionus muelleri</name>
    <dbReference type="NCBI Taxonomy" id="10195"/>
    <lineage>
        <taxon>Eukaryota</taxon>
        <taxon>Metazoa</taxon>
        <taxon>Spiralia</taxon>
        <taxon>Gnathifera</taxon>
        <taxon>Rotifera</taxon>
        <taxon>Eurotatoria</taxon>
        <taxon>Monogononta</taxon>
        <taxon>Pseudotrocha</taxon>
        <taxon>Ploima</taxon>
        <taxon>Brachionidae</taxon>
        <taxon>Brachionus</taxon>
    </lineage>
</organism>
<accession>A0A3M7PJK3</accession>
<evidence type="ECO:0000259" key="1">
    <source>
        <dbReference type="Pfam" id="PF00443"/>
    </source>
</evidence>
<proteinExistence type="predicted"/>
<evidence type="ECO:0000313" key="2">
    <source>
        <dbReference type="EMBL" id="RMZ99252.1"/>
    </source>
</evidence>
<reference evidence="2 3" key="1">
    <citation type="journal article" date="2018" name="Sci. Rep.">
        <title>Genomic signatures of local adaptation to the degree of environmental predictability in rotifers.</title>
        <authorList>
            <person name="Franch-Gras L."/>
            <person name="Hahn C."/>
            <person name="Garcia-Roger E.M."/>
            <person name="Carmona M.J."/>
            <person name="Serra M."/>
            <person name="Gomez A."/>
        </authorList>
    </citation>
    <scope>NUCLEOTIDE SEQUENCE [LARGE SCALE GENOMIC DNA]</scope>
    <source>
        <strain evidence="2">HYR1</strain>
    </source>
</reference>
<feature type="non-terminal residue" evidence="2">
    <location>
        <position position="218"/>
    </location>
</feature>
<dbReference type="InterPro" id="IPR001394">
    <property type="entry name" value="Peptidase_C19_UCH"/>
</dbReference>
<dbReference type="GO" id="GO:0004843">
    <property type="term" value="F:cysteine-type deubiquitinase activity"/>
    <property type="evidence" value="ECO:0007669"/>
    <property type="project" value="InterPro"/>
</dbReference>
<dbReference type="Gene3D" id="3.90.70.10">
    <property type="entry name" value="Cysteine proteinases"/>
    <property type="match status" value="1"/>
</dbReference>
<sequence>MSNQLNCAKVNKLNQLLRSNVGQSNFVYNGSSYFVGRPIPNMVMTCFVGSVLQCLNSFDKILRRLVEHKFNHQIVYDENEYQLMDSYVNLVYNGLNQRVKIGQRELKRLFHEFFDKLYDSELNQHFIRFQQNDCNEFLTQLFAYIDKCAIEIEIGKRGFRANIDQAIQLEGLYENYKFTHNLMSQDFLFRTIQQMTCSKNTIHVKNLESTNLCLQLPL</sequence>
<feature type="domain" description="Peptidase C19 ubiquitin carboxyl-terminal hydrolase" evidence="1">
    <location>
        <begin position="41"/>
        <end position="200"/>
    </location>
</feature>
<protein>
    <recommendedName>
        <fullName evidence="1">Peptidase C19 ubiquitin carboxyl-terminal hydrolase domain-containing protein</fullName>
    </recommendedName>
</protein>
<evidence type="ECO:0000313" key="3">
    <source>
        <dbReference type="Proteomes" id="UP000276133"/>
    </source>
</evidence>
<keyword evidence="3" id="KW-1185">Reference proteome</keyword>
<gene>
    <name evidence="2" type="ORF">BpHYR1_024257</name>
</gene>
<comment type="caution">
    <text evidence="2">The sequence shown here is derived from an EMBL/GenBank/DDBJ whole genome shotgun (WGS) entry which is preliminary data.</text>
</comment>